<feature type="domain" description="PDEase" evidence="9">
    <location>
        <begin position="324"/>
        <end position="649"/>
    </location>
</feature>
<keyword evidence="2 6" id="KW-0378">Hydrolase</keyword>
<keyword evidence="8" id="KW-0812">Transmembrane</keyword>
<evidence type="ECO:0000313" key="11">
    <source>
        <dbReference type="Proteomes" id="UP001295684"/>
    </source>
</evidence>
<evidence type="ECO:0000256" key="5">
    <source>
        <dbReference type="PIRSR" id="PIRSR623088-3"/>
    </source>
</evidence>
<feature type="binding site" evidence="4">
    <location>
        <position position="555"/>
    </location>
    <ligand>
        <name>AMP</name>
        <dbReference type="ChEBI" id="CHEBI:456215"/>
    </ligand>
</feature>
<feature type="active site" description="Proton donor" evidence="3">
    <location>
        <position position="400"/>
    </location>
</feature>
<feature type="binding site" evidence="5">
    <location>
        <position position="404"/>
    </location>
    <ligand>
        <name>Zn(2+)</name>
        <dbReference type="ChEBI" id="CHEBI:29105"/>
        <label>1</label>
    </ligand>
</feature>
<evidence type="ECO:0000256" key="2">
    <source>
        <dbReference type="ARBA" id="ARBA00022801"/>
    </source>
</evidence>
<feature type="binding site" evidence="4">
    <location>
        <position position="606"/>
    </location>
    <ligand>
        <name>AMP</name>
        <dbReference type="ChEBI" id="CHEBI:456215"/>
    </ligand>
</feature>
<feature type="binding site" evidence="5">
    <location>
        <position position="555"/>
    </location>
    <ligand>
        <name>Zn(2+)</name>
        <dbReference type="ChEBI" id="CHEBI:29105"/>
        <label>1</label>
    </ligand>
</feature>
<reference evidence="10" key="1">
    <citation type="submission" date="2023-07" db="EMBL/GenBank/DDBJ databases">
        <authorList>
            <consortium name="AG Swart"/>
            <person name="Singh M."/>
            <person name="Singh A."/>
            <person name="Seah K."/>
            <person name="Emmerich C."/>
        </authorList>
    </citation>
    <scope>NUCLEOTIDE SEQUENCE</scope>
    <source>
        <strain evidence="10">DP1</strain>
    </source>
</reference>
<dbReference type="Pfam" id="PF00233">
    <property type="entry name" value="PDEase_I"/>
    <property type="match status" value="1"/>
</dbReference>
<feature type="binding site" evidence="4">
    <location>
        <begin position="400"/>
        <end position="404"/>
    </location>
    <ligand>
        <name>AMP</name>
        <dbReference type="ChEBI" id="CHEBI:456215"/>
    </ligand>
</feature>
<dbReference type="GO" id="GO:0046872">
    <property type="term" value="F:metal ion binding"/>
    <property type="evidence" value="ECO:0007669"/>
    <property type="project" value="UniProtKB-KW"/>
</dbReference>
<dbReference type="Proteomes" id="UP001295684">
    <property type="component" value="Unassembled WGS sequence"/>
</dbReference>
<dbReference type="EC" id="3.1.4.-" evidence="6"/>
<proteinExistence type="inferred from homology"/>
<feature type="binding site" evidence="5">
    <location>
        <position position="442"/>
    </location>
    <ligand>
        <name>Zn(2+)</name>
        <dbReference type="ChEBI" id="CHEBI:29105"/>
        <label>1</label>
    </ligand>
</feature>
<feature type="transmembrane region" description="Helical" evidence="8">
    <location>
        <begin position="126"/>
        <end position="145"/>
    </location>
</feature>
<dbReference type="PRINTS" id="PR00387">
    <property type="entry name" value="PDIESTERASE1"/>
</dbReference>
<dbReference type="PANTHER" id="PTHR11347">
    <property type="entry name" value="CYCLIC NUCLEOTIDE PHOSPHODIESTERASE"/>
    <property type="match status" value="1"/>
</dbReference>
<feature type="compositionally biased region" description="Polar residues" evidence="7">
    <location>
        <begin position="10"/>
        <end position="21"/>
    </location>
</feature>
<dbReference type="AlphaFoldDB" id="A0AAD2DCT1"/>
<evidence type="ECO:0000259" key="9">
    <source>
        <dbReference type="PROSITE" id="PS51845"/>
    </source>
</evidence>
<dbReference type="InterPro" id="IPR023088">
    <property type="entry name" value="PDEase"/>
</dbReference>
<comment type="cofactor">
    <cofactor evidence="6">
        <name>a divalent metal cation</name>
        <dbReference type="ChEBI" id="CHEBI:60240"/>
    </cofactor>
    <text evidence="6">Binds 2 divalent metal cations per subunit. Site 1 may preferentially bind zinc ions, while site 2 has a preference for magnesium and/or manganese ions.</text>
</comment>
<gene>
    <name evidence="10" type="ORF">ECRASSUSDP1_LOCUS29194</name>
</gene>
<comment type="caution">
    <text evidence="10">The sequence shown here is derived from an EMBL/GenBank/DDBJ whole genome shotgun (WGS) entry which is preliminary data.</text>
</comment>
<dbReference type="InterPro" id="IPR002073">
    <property type="entry name" value="PDEase_catalytic_dom"/>
</dbReference>
<dbReference type="EMBL" id="CAMPGE010030060">
    <property type="protein sequence ID" value="CAI2387561.1"/>
    <property type="molecule type" value="Genomic_DNA"/>
</dbReference>
<keyword evidence="1 5" id="KW-0479">Metal-binding</keyword>
<keyword evidence="11" id="KW-1185">Reference proteome</keyword>
<feature type="region of interest" description="Disordered" evidence="7">
    <location>
        <begin position="1"/>
        <end position="76"/>
    </location>
</feature>
<feature type="compositionally biased region" description="Polar residues" evidence="7">
    <location>
        <begin position="42"/>
        <end position="51"/>
    </location>
</feature>
<feature type="binding site" evidence="4">
    <location>
        <position position="443"/>
    </location>
    <ligand>
        <name>AMP</name>
        <dbReference type="ChEBI" id="CHEBI:456215"/>
    </ligand>
</feature>
<evidence type="ECO:0000256" key="1">
    <source>
        <dbReference type="ARBA" id="ARBA00022723"/>
    </source>
</evidence>
<keyword evidence="8" id="KW-1133">Transmembrane helix</keyword>
<comment type="similarity">
    <text evidence="6">Belongs to the cyclic nucleotide phosphodiesterase family.</text>
</comment>
<name>A0AAD2DCT1_EUPCR</name>
<dbReference type="CDD" id="cd00077">
    <property type="entry name" value="HDc"/>
    <property type="match status" value="1"/>
</dbReference>
<evidence type="ECO:0000256" key="7">
    <source>
        <dbReference type="SAM" id="MobiDB-lite"/>
    </source>
</evidence>
<dbReference type="GO" id="GO:0004114">
    <property type="term" value="F:3',5'-cyclic-nucleotide phosphodiesterase activity"/>
    <property type="evidence" value="ECO:0007669"/>
    <property type="project" value="InterPro"/>
</dbReference>
<evidence type="ECO:0000313" key="10">
    <source>
        <dbReference type="EMBL" id="CAI2387561.1"/>
    </source>
</evidence>
<dbReference type="PROSITE" id="PS51845">
    <property type="entry name" value="PDEASE_I_2"/>
    <property type="match status" value="1"/>
</dbReference>
<sequence>MKKQKIGSLQAKSDSTLSKPSNSHKKNNLKAFVHPKRGDSQKWPSNESQVMSDKEDQQDQANKTEMALNPQKEEAKSGDIVPIPEEGIERALNSKHSSVSHASEVINNTSNEVVVQQLERFNAGEICRFLVGLMYIVIFIFVFATEEEMYKNHAVTLTLQVIELVFLAVFVAERLIDLFVKNKNPFSIYYSGVMVPVILVLAVWTVLDMIDEEEFRELGAYRFCRVILIILKFDETKFIIHSHCGKYLPRILNDIPELGKGDKELYPQGSKFKTVPTIHQDWVSKCSKEDHFCINSSVLNIHKRRDSYHIRHKIKDKVAKYDFDKELLLTRKTKNIMQNVGKFEFDMFELNKATNGNELAILSSFLLNKHNLFVTCAIDPSVYTNFILEVQRNYNEVAYHNKCHGADVCRLSYYYATTHGLMEKAKLSDLDLATLIIGGSVHDLGHQGVNNSFLIETQHSWALKYNDVSVCENHHVAAAFQIVKDNKNCNIFQHMSSAEYRDIRKKLTQVIISTDMALHNSHLTKMKEILGDECFDIDSQSNKTFLMEMCLHASDLSNPTKQWHESQKWACQVYEEFFYQGDIELELGIPVSAMTDRINTNIATAQLGFIDFVIKPTFEIWSQYLSSVKIHLDTLVANRKRWEEMEDEYEIIKEKGNKLLKRFNELAQDEPSNGQQNSKSPSQGNTCIIDDLVDHNIDVMESRV</sequence>
<organism evidence="10 11">
    <name type="scientific">Euplotes crassus</name>
    <dbReference type="NCBI Taxonomy" id="5936"/>
    <lineage>
        <taxon>Eukaryota</taxon>
        <taxon>Sar</taxon>
        <taxon>Alveolata</taxon>
        <taxon>Ciliophora</taxon>
        <taxon>Intramacronucleata</taxon>
        <taxon>Spirotrichea</taxon>
        <taxon>Hypotrichia</taxon>
        <taxon>Euplotida</taxon>
        <taxon>Euplotidae</taxon>
        <taxon>Moneuplotes</taxon>
    </lineage>
</organism>
<dbReference type="GO" id="GO:0007165">
    <property type="term" value="P:signal transduction"/>
    <property type="evidence" value="ECO:0007669"/>
    <property type="project" value="InterPro"/>
</dbReference>
<accession>A0AAD2DCT1</accession>
<evidence type="ECO:0000256" key="3">
    <source>
        <dbReference type="PIRSR" id="PIRSR623088-1"/>
    </source>
</evidence>
<feature type="binding site" evidence="5">
    <location>
        <position position="443"/>
    </location>
    <ligand>
        <name>Zn(2+)</name>
        <dbReference type="ChEBI" id="CHEBI:29105"/>
        <label>1</label>
    </ligand>
</feature>
<evidence type="ECO:0000256" key="8">
    <source>
        <dbReference type="SAM" id="Phobius"/>
    </source>
</evidence>
<dbReference type="SUPFAM" id="SSF109604">
    <property type="entry name" value="HD-domain/PDEase-like"/>
    <property type="match status" value="1"/>
</dbReference>
<dbReference type="InterPro" id="IPR036971">
    <property type="entry name" value="PDEase_catalytic_dom_sf"/>
</dbReference>
<protein>
    <recommendedName>
        <fullName evidence="6">Phosphodiesterase</fullName>
        <ecNumber evidence="6">3.1.4.-</ecNumber>
    </recommendedName>
</protein>
<dbReference type="Gene3D" id="1.10.1300.10">
    <property type="entry name" value="3'5'-cyclic nucleotide phosphodiesterase, catalytic domain"/>
    <property type="match status" value="1"/>
</dbReference>
<evidence type="ECO:0000256" key="6">
    <source>
        <dbReference type="RuleBase" id="RU363067"/>
    </source>
</evidence>
<evidence type="ECO:0000256" key="4">
    <source>
        <dbReference type="PIRSR" id="PIRSR623088-2"/>
    </source>
</evidence>
<feature type="transmembrane region" description="Helical" evidence="8">
    <location>
        <begin position="188"/>
        <end position="207"/>
    </location>
</feature>
<keyword evidence="8" id="KW-0472">Membrane</keyword>
<feature type="transmembrane region" description="Helical" evidence="8">
    <location>
        <begin position="157"/>
        <end position="176"/>
    </location>
</feature>
<dbReference type="InterPro" id="IPR003607">
    <property type="entry name" value="HD/PDEase_dom"/>
</dbReference>
<dbReference type="InterPro" id="IPR023174">
    <property type="entry name" value="PDEase_CS"/>
</dbReference>
<dbReference type="PROSITE" id="PS00126">
    <property type="entry name" value="PDEASE_I_1"/>
    <property type="match status" value="1"/>
</dbReference>
<feature type="binding site" evidence="5">
    <location>
        <position position="443"/>
    </location>
    <ligand>
        <name>Zn(2+)</name>
        <dbReference type="ChEBI" id="CHEBI:29105"/>
        <label>2</label>
    </ligand>
</feature>